<comment type="caution">
    <text evidence="1">The sequence shown here is derived from an EMBL/GenBank/DDBJ whole genome shotgun (WGS) entry which is preliminary data.</text>
</comment>
<gene>
    <name evidence="1" type="ORF">F3Y22_tig00110213pilonHSYRG00045</name>
</gene>
<protein>
    <submittedName>
        <fullName evidence="1">CCR4-associated factor 1-like protein 11</fullName>
    </submittedName>
</protein>
<dbReference type="InterPro" id="IPR036397">
    <property type="entry name" value="RNaseH_sf"/>
</dbReference>
<dbReference type="PANTHER" id="PTHR10797">
    <property type="entry name" value="CCR4-NOT TRANSCRIPTION COMPLEX SUBUNIT"/>
    <property type="match status" value="1"/>
</dbReference>
<accession>A0A6A3BB24</accession>
<evidence type="ECO:0000313" key="1">
    <source>
        <dbReference type="EMBL" id="KAE8713167.1"/>
    </source>
</evidence>
<organism evidence="1 2">
    <name type="scientific">Hibiscus syriacus</name>
    <name type="common">Rose of Sharon</name>
    <dbReference type="NCBI Taxonomy" id="106335"/>
    <lineage>
        <taxon>Eukaryota</taxon>
        <taxon>Viridiplantae</taxon>
        <taxon>Streptophyta</taxon>
        <taxon>Embryophyta</taxon>
        <taxon>Tracheophyta</taxon>
        <taxon>Spermatophyta</taxon>
        <taxon>Magnoliopsida</taxon>
        <taxon>eudicotyledons</taxon>
        <taxon>Gunneridae</taxon>
        <taxon>Pentapetalae</taxon>
        <taxon>rosids</taxon>
        <taxon>malvids</taxon>
        <taxon>Malvales</taxon>
        <taxon>Malvaceae</taxon>
        <taxon>Malvoideae</taxon>
        <taxon>Hibiscus</taxon>
    </lineage>
</organism>
<dbReference type="GO" id="GO:0003676">
    <property type="term" value="F:nucleic acid binding"/>
    <property type="evidence" value="ECO:0007669"/>
    <property type="project" value="InterPro"/>
</dbReference>
<dbReference type="GO" id="GO:0004535">
    <property type="term" value="F:poly(A)-specific ribonuclease activity"/>
    <property type="evidence" value="ECO:0007669"/>
    <property type="project" value="InterPro"/>
</dbReference>
<dbReference type="Gene3D" id="3.30.420.10">
    <property type="entry name" value="Ribonuclease H-like superfamily/Ribonuclease H"/>
    <property type="match status" value="1"/>
</dbReference>
<evidence type="ECO:0000313" key="2">
    <source>
        <dbReference type="Proteomes" id="UP000436088"/>
    </source>
</evidence>
<dbReference type="SUPFAM" id="SSF53098">
    <property type="entry name" value="Ribonuclease H-like"/>
    <property type="match status" value="1"/>
</dbReference>
<dbReference type="EMBL" id="VEPZ02000879">
    <property type="protein sequence ID" value="KAE8713167.1"/>
    <property type="molecule type" value="Genomic_DNA"/>
</dbReference>
<proteinExistence type="predicted"/>
<sequence length="204" mass="23758">MSDKPPLRKSVVIRSVWSHTLESEFEIIRSVVDNFPIISMDTEFPGVVVRPNSLGSVDLLKMIQLGLTLSDCNGNLPDLGTENQFIREFNFRDFDIANDAHAHDSVEILRRQGIDFEKNRDRLDPIRGTDDVIGTRFERRRYVGDFSLRVRFRIHREVLDERVVTVQTHRLLEPRALALRNQTLRRQTLDEVLRWLVRGARPSI</sequence>
<dbReference type="GO" id="GO:0030014">
    <property type="term" value="C:CCR4-NOT complex"/>
    <property type="evidence" value="ECO:0007669"/>
    <property type="project" value="InterPro"/>
</dbReference>
<dbReference type="Proteomes" id="UP000436088">
    <property type="component" value="Unassembled WGS sequence"/>
</dbReference>
<reference evidence="1" key="1">
    <citation type="submission" date="2019-09" db="EMBL/GenBank/DDBJ databases">
        <title>Draft genome information of white flower Hibiscus syriacus.</title>
        <authorList>
            <person name="Kim Y.-M."/>
        </authorList>
    </citation>
    <scope>NUCLEOTIDE SEQUENCE [LARGE SCALE GENOMIC DNA]</scope>
    <source>
        <strain evidence="1">YM2019G1</strain>
    </source>
</reference>
<dbReference type="InterPro" id="IPR039637">
    <property type="entry name" value="CNOT7/CNOT8/Pop2"/>
</dbReference>
<name>A0A6A3BB24_HIBSY</name>
<dbReference type="InterPro" id="IPR012337">
    <property type="entry name" value="RNaseH-like_sf"/>
</dbReference>
<keyword evidence="2" id="KW-1185">Reference proteome</keyword>
<dbReference type="AlphaFoldDB" id="A0A6A3BB24"/>